<proteinExistence type="predicted"/>
<dbReference type="EMBL" id="JACHFM010000003">
    <property type="protein sequence ID" value="MBB5223134.1"/>
    <property type="molecule type" value="Genomic_DNA"/>
</dbReference>
<protein>
    <recommendedName>
        <fullName evidence="4">DUF1194 domain-containing protein</fullName>
    </recommendedName>
</protein>
<evidence type="ECO:0000313" key="3">
    <source>
        <dbReference type="Proteomes" id="UP000549457"/>
    </source>
</evidence>
<feature type="chain" id="PRO_5032373387" description="DUF1194 domain-containing protein" evidence="1">
    <location>
        <begin position="21"/>
        <end position="235"/>
    </location>
</feature>
<dbReference type="Pfam" id="PF06707">
    <property type="entry name" value="DUF1194"/>
    <property type="match status" value="1"/>
</dbReference>
<accession>A0A840SPY5</accession>
<dbReference type="Gene3D" id="3.40.50.410">
    <property type="entry name" value="von Willebrand factor, type A domain"/>
    <property type="match status" value="1"/>
</dbReference>
<evidence type="ECO:0000313" key="2">
    <source>
        <dbReference type="EMBL" id="MBB5223134.1"/>
    </source>
</evidence>
<name>A0A840SPY5_9RHOB</name>
<dbReference type="InterPro" id="IPR010607">
    <property type="entry name" value="DUF1194"/>
</dbReference>
<reference evidence="2 3" key="1">
    <citation type="submission" date="2020-08" db="EMBL/GenBank/DDBJ databases">
        <title>Genomic Encyclopedia of Type Strains, Phase IV (KMG-IV): sequencing the most valuable type-strain genomes for metagenomic binning, comparative biology and taxonomic classification.</title>
        <authorList>
            <person name="Goeker M."/>
        </authorList>
    </citation>
    <scope>NUCLEOTIDE SEQUENCE [LARGE SCALE GENOMIC DNA]</scope>
    <source>
        <strain evidence="2 3">DSM 101730</strain>
    </source>
</reference>
<sequence>MRHAALLAAAVTAFSAGAAAAEGCRLALALALDVSSSVDAREYQLQTDGLAAALVAPEVAEAFLATPGQPVRLMVYEWSGWHQQVVRQDWVTVADLADLTAVASRLAAQGRSFEQYPTALGMGLLFGARQLSRQADCGERKLDVAGDGTNNDGPTPEVVRREAPALFQGITVNGLVIGSDVGVLGRYFSAYVVQGPGAFVEAANDYNGFEVAMRRKLLRELGVIQMSDATEPGRP</sequence>
<comment type="caution">
    <text evidence="2">The sequence shown here is derived from an EMBL/GenBank/DDBJ whole genome shotgun (WGS) entry which is preliminary data.</text>
</comment>
<dbReference type="SUPFAM" id="SSF53300">
    <property type="entry name" value="vWA-like"/>
    <property type="match status" value="1"/>
</dbReference>
<keyword evidence="1" id="KW-0732">Signal</keyword>
<dbReference type="AlphaFoldDB" id="A0A840SPY5"/>
<dbReference type="InterPro" id="IPR036465">
    <property type="entry name" value="vWFA_dom_sf"/>
</dbReference>
<organism evidence="2 3">
    <name type="scientific">Amaricoccus macauensis</name>
    <dbReference type="NCBI Taxonomy" id="57001"/>
    <lineage>
        <taxon>Bacteria</taxon>
        <taxon>Pseudomonadati</taxon>
        <taxon>Pseudomonadota</taxon>
        <taxon>Alphaproteobacteria</taxon>
        <taxon>Rhodobacterales</taxon>
        <taxon>Paracoccaceae</taxon>
        <taxon>Amaricoccus</taxon>
    </lineage>
</organism>
<evidence type="ECO:0008006" key="4">
    <source>
        <dbReference type="Google" id="ProtNLM"/>
    </source>
</evidence>
<gene>
    <name evidence="2" type="ORF">HNP73_003081</name>
</gene>
<dbReference type="Proteomes" id="UP000549457">
    <property type="component" value="Unassembled WGS sequence"/>
</dbReference>
<feature type="signal peptide" evidence="1">
    <location>
        <begin position="1"/>
        <end position="20"/>
    </location>
</feature>
<evidence type="ECO:0000256" key="1">
    <source>
        <dbReference type="SAM" id="SignalP"/>
    </source>
</evidence>
<dbReference type="RefSeq" id="WP_343063334.1">
    <property type="nucleotide sequence ID" value="NZ_JACHFM010000003.1"/>
</dbReference>
<keyword evidence="3" id="KW-1185">Reference proteome</keyword>